<feature type="region of interest" description="Disordered" evidence="1">
    <location>
        <begin position="398"/>
        <end position="420"/>
    </location>
</feature>
<evidence type="ECO:0000313" key="3">
    <source>
        <dbReference type="Proteomes" id="UP001304243"/>
    </source>
</evidence>
<reference evidence="2 3" key="1">
    <citation type="submission" date="2022-11" db="EMBL/GenBank/DDBJ databases">
        <title>Mucor velutinosus strain NIH1002 WGS.</title>
        <authorList>
            <person name="Subramanian P."/>
            <person name="Mullikin J.C."/>
            <person name="Segre J.A."/>
            <person name="Zelazny A.M."/>
        </authorList>
    </citation>
    <scope>NUCLEOTIDE SEQUENCE [LARGE SCALE GENOMIC DNA]</scope>
    <source>
        <strain evidence="2 3">NIH1002</strain>
    </source>
</reference>
<dbReference type="EMBL" id="JASEJX010000016">
    <property type="protein sequence ID" value="KAK4514120.1"/>
    <property type="molecule type" value="Genomic_DNA"/>
</dbReference>
<evidence type="ECO:0000256" key="1">
    <source>
        <dbReference type="SAM" id="MobiDB-lite"/>
    </source>
</evidence>
<dbReference type="Proteomes" id="UP001304243">
    <property type="component" value="Unassembled WGS sequence"/>
</dbReference>
<evidence type="ECO:0000313" key="2">
    <source>
        <dbReference type="EMBL" id="KAK4514120.1"/>
    </source>
</evidence>
<feature type="region of interest" description="Disordered" evidence="1">
    <location>
        <begin position="111"/>
        <end position="208"/>
    </location>
</feature>
<sequence length="420" mass="47445">MNPQEQNSPAVIDNELFQMYAHYQLCRVKNISNSSDAAEKKALVQILEACQHINASTFHSLANDLLKHSVQLESFHEGGLTSLFDSTVYNPNGIPSIGSPLDNIPQVNVHAGTKRAKKDSGRLRNLSRDVMKAPHATTSYGADLNRQYSAEQSSTEDSDNEEPTIITPKRKRTLSMTITDSRQGLSTPNLRSDRQYNLSSSSRRDLDYMSSVPEQTKQELFKRMKKITDSFQIDYSVSQEGKTPVRSFQIHFKERFSGKIIYHQCQTNFIAFQIGQIIDRETRIFSAEVQEENQRLYYTKGFKKTKSDPSLKVLNKYSKTLARLVNEIGVYCLFMPEVLPPTFYKRADEDLLNRVINHMNEKFPHFATIASIDENGNLFIADIGNVGEDAGEMACEDVGKDASDDAKQDVKPEAVQCSTD</sequence>
<comment type="caution">
    <text evidence="2">The sequence shown here is derived from an EMBL/GenBank/DDBJ whole genome shotgun (WGS) entry which is preliminary data.</text>
</comment>
<protein>
    <submittedName>
        <fullName evidence="2">Uncharacterized protein</fullName>
    </submittedName>
</protein>
<feature type="compositionally biased region" description="Basic and acidic residues" evidence="1">
    <location>
        <begin position="118"/>
        <end position="132"/>
    </location>
</feature>
<dbReference type="GeneID" id="89949814"/>
<accession>A0AAN7DE19</accession>
<feature type="compositionally biased region" description="Basic and acidic residues" evidence="1">
    <location>
        <begin position="398"/>
        <end position="412"/>
    </location>
</feature>
<feature type="compositionally biased region" description="Polar residues" evidence="1">
    <location>
        <begin position="136"/>
        <end position="153"/>
    </location>
</feature>
<proteinExistence type="predicted"/>
<name>A0AAN7DE19_9FUNG</name>
<dbReference type="RefSeq" id="XP_064680786.1">
    <property type="nucleotide sequence ID" value="XM_064825409.1"/>
</dbReference>
<organism evidence="2 3">
    <name type="scientific">Mucor velutinosus</name>
    <dbReference type="NCBI Taxonomy" id="708070"/>
    <lineage>
        <taxon>Eukaryota</taxon>
        <taxon>Fungi</taxon>
        <taxon>Fungi incertae sedis</taxon>
        <taxon>Mucoromycota</taxon>
        <taxon>Mucoromycotina</taxon>
        <taxon>Mucoromycetes</taxon>
        <taxon>Mucorales</taxon>
        <taxon>Mucorineae</taxon>
        <taxon>Mucoraceae</taxon>
        <taxon>Mucor</taxon>
    </lineage>
</organism>
<dbReference type="AlphaFoldDB" id="A0AAN7DE19"/>
<keyword evidence="3" id="KW-1185">Reference proteome</keyword>
<feature type="compositionally biased region" description="Polar residues" evidence="1">
    <location>
        <begin position="174"/>
        <end position="201"/>
    </location>
</feature>
<gene>
    <name evidence="2" type="ORF">ATC70_006128</name>
</gene>